<evidence type="ECO:0000313" key="1">
    <source>
        <dbReference type="EMBL" id="CAB4120883.1"/>
    </source>
</evidence>
<dbReference type="EMBL" id="LR796139">
    <property type="protein sequence ID" value="CAB4120883.1"/>
    <property type="molecule type" value="Genomic_DNA"/>
</dbReference>
<evidence type="ECO:0008006" key="2">
    <source>
        <dbReference type="Google" id="ProtNLM"/>
    </source>
</evidence>
<organism evidence="1">
    <name type="scientific">uncultured Caudovirales phage</name>
    <dbReference type="NCBI Taxonomy" id="2100421"/>
    <lineage>
        <taxon>Viruses</taxon>
        <taxon>Duplodnaviria</taxon>
        <taxon>Heunggongvirae</taxon>
        <taxon>Uroviricota</taxon>
        <taxon>Caudoviricetes</taxon>
        <taxon>Peduoviridae</taxon>
        <taxon>Maltschvirus</taxon>
        <taxon>Maltschvirus maltsch</taxon>
    </lineage>
</organism>
<accession>A0A6J5KHL9</accession>
<sequence length="252" mass="28895">MKHLIIPDCQVKSGVDLNYLMWIGRYIVDTQPDVIIQIGDFADMASLCSYDKGKRSFEGRRYKEDLKAARLGMDLLLTPLQNKHKHAVEKHRRAYKPRLVLTLGNHEERIERVTQLNPELYGVIGYNDLPYKDWEVVDYLKPINIDGVMYVHYLANPMTGQPYGGTAAHQLQKTGNSFIVGHKQILDIATRFTLEGSQQWGIIAGACYLHNEEYKGPQGNKHWRGVILLEDVKEGSFNPSFLSLDYLKERFA</sequence>
<gene>
    <name evidence="1" type="ORF">UFOVP1_16</name>
</gene>
<name>A0A6J5KHL9_9CAUD</name>
<dbReference type="SUPFAM" id="SSF56300">
    <property type="entry name" value="Metallo-dependent phosphatases"/>
    <property type="match status" value="1"/>
</dbReference>
<protein>
    <recommendedName>
        <fullName evidence="2">Calcineurin-like phosphoesterase domain-containing protein</fullName>
    </recommendedName>
</protein>
<dbReference type="InterPro" id="IPR029052">
    <property type="entry name" value="Metallo-depent_PP-like"/>
</dbReference>
<proteinExistence type="predicted"/>
<reference evidence="1" key="1">
    <citation type="submission" date="2020-04" db="EMBL/GenBank/DDBJ databases">
        <authorList>
            <person name="Chiriac C."/>
            <person name="Salcher M."/>
            <person name="Ghai R."/>
            <person name="Kavagutti S V."/>
        </authorList>
    </citation>
    <scope>NUCLEOTIDE SEQUENCE</scope>
</reference>